<reference evidence="5" key="1">
    <citation type="journal article" date="2019" name="Int. J. Syst. Evol. Microbiol.">
        <title>The Global Catalogue of Microorganisms (GCM) 10K type strain sequencing project: providing services to taxonomists for standard genome sequencing and annotation.</title>
        <authorList>
            <consortium name="The Broad Institute Genomics Platform"/>
            <consortium name="The Broad Institute Genome Sequencing Center for Infectious Disease"/>
            <person name="Wu L."/>
            <person name="Ma J."/>
        </authorList>
    </citation>
    <scope>NUCLEOTIDE SEQUENCE [LARGE SCALE GENOMIC DNA]</scope>
    <source>
        <strain evidence="5">JCM 12398</strain>
    </source>
</reference>
<dbReference type="Pfam" id="PF19516">
    <property type="entry name" value="DUF6049"/>
    <property type="match status" value="2"/>
</dbReference>
<organism evidence="4 5">
    <name type="scientific">Agrococcus citreus</name>
    <dbReference type="NCBI Taxonomy" id="84643"/>
    <lineage>
        <taxon>Bacteria</taxon>
        <taxon>Bacillati</taxon>
        <taxon>Actinomycetota</taxon>
        <taxon>Actinomycetes</taxon>
        <taxon>Micrococcales</taxon>
        <taxon>Microbacteriaceae</taxon>
        <taxon>Agrococcus</taxon>
    </lineage>
</organism>
<keyword evidence="2" id="KW-0472">Membrane</keyword>
<comment type="caution">
    <text evidence="4">The sequence shown here is derived from an EMBL/GenBank/DDBJ whole genome shotgun (WGS) entry which is preliminary data.</text>
</comment>
<accession>A0ABP4JNA9</accession>
<evidence type="ECO:0000256" key="2">
    <source>
        <dbReference type="SAM" id="Phobius"/>
    </source>
</evidence>
<sequence>MATAVLAAPLVASTPAQATTATDEAPSLMLAPVDPLLSTGEALELEVLLDNPTGESVPATTIEVLLTTAPISTRYGLSRWFEGQGILASSAIATVDLPAVSALGRTSTTVTIDADALGLDGAGWGAYGLAASAPAMQGGTSVVVRDEPGDASPTRLALSAPIDAGVDETGLLDAEELESLTEPGGAASEALQAALDADATIGVDPAFGASVEALGTDVPEAAVDWLDLAGRADSYPLHYANADTIAQVRAGAFPVDPLGIPREDDDPLPPTTGTIGTRVPVIDATRAVLQQEELTTLADIGTVVLSTSNLDETLEGRTPSAHASIGGVEVLAADAEVQQRLQDATATNADVAAQGRAELVALLATITRERPSDPRTLAAVLPAMTQGSSAAVLEVLADAGFVETVGVDDALELPAREAVLAAPEDPERDAGAELVTAALTQEADAARVASIVDEPASLLSGLRLTLLAALPDAGRPVAEADRVAIEGLGSELGQVREAVHIVSGSDIRAVGESVGLPITVANELSVAARVVLSVRPLNALVTVPQPRLEITLAPSTQQRVQVPIDVVGTGTVLMVAQLHTPDGVPLGQPQTMRVTAQPTIETAVAVALGIAIVLLIVFGIWRSVRKRRRGDAHGDADDAGDREAREHPVKETL</sequence>
<keyword evidence="2" id="KW-0812">Transmembrane</keyword>
<feature type="region of interest" description="Disordered" evidence="1">
    <location>
        <begin position="629"/>
        <end position="653"/>
    </location>
</feature>
<feature type="chain" id="PRO_5046179719" description="2-oxoglutarate dehydrogenase" evidence="3">
    <location>
        <begin position="19"/>
        <end position="653"/>
    </location>
</feature>
<feature type="compositionally biased region" description="Basic and acidic residues" evidence="1">
    <location>
        <begin position="631"/>
        <end position="653"/>
    </location>
</feature>
<evidence type="ECO:0000313" key="5">
    <source>
        <dbReference type="Proteomes" id="UP001501266"/>
    </source>
</evidence>
<protein>
    <recommendedName>
        <fullName evidence="6">2-oxoglutarate dehydrogenase</fullName>
    </recommendedName>
</protein>
<feature type="signal peptide" evidence="3">
    <location>
        <begin position="1"/>
        <end position="18"/>
    </location>
</feature>
<proteinExistence type="predicted"/>
<dbReference type="EMBL" id="BAAAKK010000005">
    <property type="protein sequence ID" value="GAA1423494.1"/>
    <property type="molecule type" value="Genomic_DNA"/>
</dbReference>
<feature type="transmembrane region" description="Helical" evidence="2">
    <location>
        <begin position="602"/>
        <end position="621"/>
    </location>
</feature>
<dbReference type="Proteomes" id="UP001501266">
    <property type="component" value="Unassembled WGS sequence"/>
</dbReference>
<dbReference type="InterPro" id="IPR046112">
    <property type="entry name" value="DUF6049"/>
</dbReference>
<keyword evidence="3" id="KW-0732">Signal</keyword>
<evidence type="ECO:0000256" key="3">
    <source>
        <dbReference type="SAM" id="SignalP"/>
    </source>
</evidence>
<keyword evidence="2" id="KW-1133">Transmembrane helix</keyword>
<gene>
    <name evidence="4" type="ORF">GCM10009640_17760</name>
</gene>
<name>A0ABP4JNA9_9MICO</name>
<keyword evidence="5" id="KW-1185">Reference proteome</keyword>
<evidence type="ECO:0000313" key="4">
    <source>
        <dbReference type="EMBL" id="GAA1423494.1"/>
    </source>
</evidence>
<evidence type="ECO:0000256" key="1">
    <source>
        <dbReference type="SAM" id="MobiDB-lite"/>
    </source>
</evidence>
<evidence type="ECO:0008006" key="6">
    <source>
        <dbReference type="Google" id="ProtNLM"/>
    </source>
</evidence>